<dbReference type="InterPro" id="IPR015421">
    <property type="entry name" value="PyrdxlP-dep_Trfase_major"/>
</dbReference>
<dbReference type="PROSITE" id="PS00599">
    <property type="entry name" value="AA_TRANSFER_CLASS_2"/>
    <property type="match status" value="1"/>
</dbReference>
<reference evidence="6" key="1">
    <citation type="submission" date="2021-08" db="EMBL/GenBank/DDBJ databases">
        <title>Isolation and characterization of neutrophilic mixotrophic iron-oxidizing bacteria from deep-sea hydrothermal vents.</title>
        <authorList>
            <person name="He Y."/>
        </authorList>
    </citation>
    <scope>NUCLEOTIDE SEQUENCE</scope>
    <source>
        <strain evidence="6">IOP_13</strain>
    </source>
</reference>
<dbReference type="NCBIfam" id="NF047599">
    <property type="entry name" value="SerpalmtaseBetaP"/>
    <property type="match status" value="1"/>
</dbReference>
<dbReference type="GO" id="GO:0008483">
    <property type="term" value="F:transaminase activity"/>
    <property type="evidence" value="ECO:0007669"/>
    <property type="project" value="UniProtKB-KW"/>
</dbReference>
<evidence type="ECO:0000313" key="7">
    <source>
        <dbReference type="Proteomes" id="UP001138989"/>
    </source>
</evidence>
<keyword evidence="3 4" id="KW-0663">Pyridoxal phosphate</keyword>
<dbReference type="RefSeq" id="WP_207858642.1">
    <property type="nucleotide sequence ID" value="NZ_CP090366.1"/>
</dbReference>
<evidence type="ECO:0000256" key="3">
    <source>
        <dbReference type="ARBA" id="ARBA00022898"/>
    </source>
</evidence>
<proteinExistence type="inferred from homology"/>
<comment type="similarity">
    <text evidence="4">Belongs to the class-II pyridoxal-phosphate-dependent aminotransferase family.</text>
</comment>
<dbReference type="InterPro" id="IPR015424">
    <property type="entry name" value="PyrdxlP-dep_Trfase"/>
</dbReference>
<keyword evidence="7" id="KW-1185">Reference proteome</keyword>
<gene>
    <name evidence="6" type="ORF">K7H17_22070</name>
</gene>
<evidence type="ECO:0000313" key="6">
    <source>
        <dbReference type="EMBL" id="MCD1610537.1"/>
    </source>
</evidence>
<protein>
    <submittedName>
        <fullName evidence="6">Aminotransferase class I/II-fold pyridoxal phosphate-dependent enzyme</fullName>
    </submittedName>
</protein>
<evidence type="ECO:0000256" key="4">
    <source>
        <dbReference type="RuleBase" id="RU003693"/>
    </source>
</evidence>
<sequence length="410" mass="43655">MALFDKFSKLAQERAALGQSGLNPFGTRIDEILSPTVGRIGDRQVILAGTNNYLGLTFDPGCIQAGQQALAQEGTGTTGSRMANGSYGSHIALEAELAEFMQRRSVIVYSTGYLANLGVIGTLAGPSDIVLLDADCHASIYDACRLGGAQVIRFRHNDAADLERRLLRLGERARECLIVVEGIYSMLGDRAPLREIAEVKRRLGGYLLVDEAHSVGVLGANGRGLAEELGVEADVDIVLGTFSKSLGAIGGFAASQHGDMELLRYASRPYIFTASPSPASIASVRAALRVMQARPELRQRLWANAQRLYQGLAGLGYRTGPEPSPVIAVLLGSAQEGMAFWQSLIDLGVYVNLVLPPATPGGQALVRCSVSAAHSGEQIDRIIQAFARLRDRLPPAAAVTDHRVHTGGLA</sequence>
<feature type="domain" description="Aminotransferase class I/classII large" evidence="5">
    <location>
        <begin position="45"/>
        <end position="386"/>
    </location>
</feature>
<name>A0A9X1SQW8_9GAMM</name>
<dbReference type="InterPro" id="IPR001917">
    <property type="entry name" value="Aminotrans_II_pyridoxalP_BS"/>
</dbReference>
<dbReference type="InterPro" id="IPR004839">
    <property type="entry name" value="Aminotransferase_I/II_large"/>
</dbReference>
<dbReference type="GO" id="GO:0030170">
    <property type="term" value="F:pyridoxal phosphate binding"/>
    <property type="evidence" value="ECO:0007669"/>
    <property type="project" value="InterPro"/>
</dbReference>
<keyword evidence="6" id="KW-0032">Aminotransferase</keyword>
<dbReference type="Gene3D" id="3.40.640.10">
    <property type="entry name" value="Type I PLP-dependent aspartate aminotransferase-like (Major domain)"/>
    <property type="match status" value="1"/>
</dbReference>
<comment type="caution">
    <text evidence="6">The sequence shown here is derived from an EMBL/GenBank/DDBJ whole genome shotgun (WGS) entry which is preliminary data.</text>
</comment>
<dbReference type="Gene3D" id="3.90.1150.10">
    <property type="entry name" value="Aspartate Aminotransferase, domain 1"/>
    <property type="match status" value="1"/>
</dbReference>
<dbReference type="InterPro" id="IPR050087">
    <property type="entry name" value="AON_synthase_class-II"/>
</dbReference>
<dbReference type="AlphaFoldDB" id="A0A9X1SQW8"/>
<organism evidence="6 7">
    <name type="scientific">Stutzerimonas kunmingensis</name>
    <dbReference type="NCBI Taxonomy" id="1211807"/>
    <lineage>
        <taxon>Bacteria</taxon>
        <taxon>Pseudomonadati</taxon>
        <taxon>Pseudomonadota</taxon>
        <taxon>Gammaproteobacteria</taxon>
        <taxon>Pseudomonadales</taxon>
        <taxon>Pseudomonadaceae</taxon>
        <taxon>Stutzerimonas</taxon>
    </lineage>
</organism>
<evidence type="ECO:0000256" key="2">
    <source>
        <dbReference type="ARBA" id="ARBA00022679"/>
    </source>
</evidence>
<accession>A0A9X1SQW8</accession>
<dbReference type="Pfam" id="PF00155">
    <property type="entry name" value="Aminotran_1_2"/>
    <property type="match status" value="1"/>
</dbReference>
<evidence type="ECO:0000256" key="1">
    <source>
        <dbReference type="ARBA" id="ARBA00001933"/>
    </source>
</evidence>
<evidence type="ECO:0000259" key="5">
    <source>
        <dbReference type="Pfam" id="PF00155"/>
    </source>
</evidence>
<dbReference type="PANTHER" id="PTHR13693:SF3">
    <property type="entry name" value="LD36009P"/>
    <property type="match status" value="1"/>
</dbReference>
<dbReference type="SUPFAM" id="SSF53383">
    <property type="entry name" value="PLP-dependent transferases"/>
    <property type="match status" value="1"/>
</dbReference>
<dbReference type="EMBL" id="JAINWF010000022">
    <property type="protein sequence ID" value="MCD1610537.1"/>
    <property type="molecule type" value="Genomic_DNA"/>
</dbReference>
<comment type="cofactor">
    <cofactor evidence="1 4">
        <name>pyridoxal 5'-phosphate</name>
        <dbReference type="ChEBI" id="CHEBI:597326"/>
    </cofactor>
</comment>
<dbReference type="InterPro" id="IPR015422">
    <property type="entry name" value="PyrdxlP-dep_Trfase_small"/>
</dbReference>
<dbReference type="CDD" id="cd06454">
    <property type="entry name" value="KBL_like"/>
    <property type="match status" value="1"/>
</dbReference>
<dbReference type="PANTHER" id="PTHR13693">
    <property type="entry name" value="CLASS II AMINOTRANSFERASE/8-AMINO-7-OXONONANOATE SYNTHASE"/>
    <property type="match status" value="1"/>
</dbReference>
<dbReference type="Proteomes" id="UP001138989">
    <property type="component" value="Unassembled WGS sequence"/>
</dbReference>
<keyword evidence="2" id="KW-0808">Transferase</keyword>